<protein>
    <submittedName>
        <fullName evidence="1">Uncharacterized protein</fullName>
    </submittedName>
</protein>
<accession>A0ABQ6FZM8</accession>
<reference evidence="1 2" key="1">
    <citation type="submission" date="2023-02" db="EMBL/GenBank/DDBJ databases">
        <title>Dictyobacter halimunensis sp. nov., a new member of the class Ktedonobacteria from forest soil in a geothermal area.</title>
        <authorList>
            <person name="Rachmania M.K."/>
            <person name="Ningsih F."/>
            <person name="Sakai Y."/>
            <person name="Yabe S."/>
            <person name="Yokota A."/>
            <person name="Sjamsuridzal W."/>
        </authorList>
    </citation>
    <scope>NUCLEOTIDE SEQUENCE [LARGE SCALE GENOMIC DNA]</scope>
    <source>
        <strain evidence="1 2">S3.2.2.5</strain>
    </source>
</reference>
<name>A0ABQ6FZM8_9CHLR</name>
<evidence type="ECO:0000313" key="2">
    <source>
        <dbReference type="Proteomes" id="UP001344906"/>
    </source>
</evidence>
<keyword evidence="2" id="KW-1185">Reference proteome</keyword>
<gene>
    <name evidence="1" type="ORF">KDH_61060</name>
</gene>
<evidence type="ECO:0000313" key="1">
    <source>
        <dbReference type="EMBL" id="GLV59279.1"/>
    </source>
</evidence>
<proteinExistence type="predicted"/>
<sequence>MLTSPFCVDAWGAHLRTPCINTKNQCGRAADARAGALMRPHNGGSQTHSQ</sequence>
<dbReference type="Proteomes" id="UP001344906">
    <property type="component" value="Unassembled WGS sequence"/>
</dbReference>
<comment type="caution">
    <text evidence="1">The sequence shown here is derived from an EMBL/GenBank/DDBJ whole genome shotgun (WGS) entry which is preliminary data.</text>
</comment>
<organism evidence="1 2">
    <name type="scientific">Dictyobacter halimunensis</name>
    <dbReference type="NCBI Taxonomy" id="3026934"/>
    <lineage>
        <taxon>Bacteria</taxon>
        <taxon>Bacillati</taxon>
        <taxon>Chloroflexota</taxon>
        <taxon>Ktedonobacteria</taxon>
        <taxon>Ktedonobacterales</taxon>
        <taxon>Dictyobacteraceae</taxon>
        <taxon>Dictyobacter</taxon>
    </lineage>
</organism>
<dbReference type="EMBL" id="BSRI01000002">
    <property type="protein sequence ID" value="GLV59279.1"/>
    <property type="molecule type" value="Genomic_DNA"/>
</dbReference>